<dbReference type="Gramene" id="MELO3C029005.2.1">
    <property type="protein sequence ID" value="MELO3C029005.2.1"/>
    <property type="gene ID" value="MELO3C029005.2"/>
</dbReference>
<dbReference type="AlphaFoldDB" id="A0A9I9E5C3"/>
<dbReference type="EnsemblPlants" id="MELO3C029005.2.1">
    <property type="protein sequence ID" value="MELO3C029005.2.1"/>
    <property type="gene ID" value="MELO3C029005.2"/>
</dbReference>
<reference evidence="1" key="1">
    <citation type="submission" date="2023-03" db="UniProtKB">
        <authorList>
            <consortium name="EnsemblPlants"/>
        </authorList>
    </citation>
    <scope>IDENTIFICATION</scope>
</reference>
<name>A0A9I9E5C3_CUCME</name>
<sequence length="64" mass="6916">MESTSQSPCIKTTKQIGRGAAKPVAQIILNHAVGNVLKLRLVISYLKDFTGFDRVCRTHGEGCG</sequence>
<organism evidence="1">
    <name type="scientific">Cucumis melo</name>
    <name type="common">Muskmelon</name>
    <dbReference type="NCBI Taxonomy" id="3656"/>
    <lineage>
        <taxon>Eukaryota</taxon>
        <taxon>Viridiplantae</taxon>
        <taxon>Streptophyta</taxon>
        <taxon>Embryophyta</taxon>
        <taxon>Tracheophyta</taxon>
        <taxon>Spermatophyta</taxon>
        <taxon>Magnoliopsida</taxon>
        <taxon>eudicotyledons</taxon>
        <taxon>Gunneridae</taxon>
        <taxon>Pentapetalae</taxon>
        <taxon>rosids</taxon>
        <taxon>fabids</taxon>
        <taxon>Cucurbitales</taxon>
        <taxon>Cucurbitaceae</taxon>
        <taxon>Benincaseae</taxon>
        <taxon>Cucumis</taxon>
    </lineage>
</organism>
<accession>A0A9I9E5C3</accession>
<proteinExistence type="predicted"/>
<evidence type="ECO:0000313" key="1">
    <source>
        <dbReference type="EnsemblPlants" id="MELO3C029005.2.1"/>
    </source>
</evidence>
<protein>
    <submittedName>
        <fullName evidence="1">Uncharacterized protein</fullName>
    </submittedName>
</protein>